<feature type="region of interest" description="Disordered" evidence="3">
    <location>
        <begin position="913"/>
        <end position="960"/>
    </location>
</feature>
<gene>
    <name evidence="6" type="primary">RIPK1</name>
    <name evidence="6" type="ORF">BGZ96_007388</name>
</gene>
<dbReference type="InterPro" id="IPR000719">
    <property type="entry name" value="Prot_kinase_dom"/>
</dbReference>
<comment type="caution">
    <text evidence="6">The sequence shown here is derived from an EMBL/GenBank/DDBJ whole genome shotgun (WGS) entry which is preliminary data.</text>
</comment>
<dbReference type="SUPFAM" id="SSF56112">
    <property type="entry name" value="Protein kinase-like (PK-like)"/>
    <property type="match status" value="1"/>
</dbReference>
<feature type="compositionally biased region" description="Low complexity" evidence="3">
    <location>
        <begin position="1167"/>
        <end position="1181"/>
    </location>
</feature>
<keyword evidence="7" id="KW-1185">Reference proteome</keyword>
<feature type="compositionally biased region" description="Basic residues" evidence="3">
    <location>
        <begin position="417"/>
        <end position="426"/>
    </location>
</feature>
<evidence type="ECO:0000259" key="5">
    <source>
        <dbReference type="PROSITE" id="PS50014"/>
    </source>
</evidence>
<dbReference type="PROSITE" id="PS50014">
    <property type="entry name" value="BROMODOMAIN_2"/>
    <property type="match status" value="1"/>
</dbReference>
<dbReference type="Gene3D" id="1.20.920.10">
    <property type="entry name" value="Bromodomain-like"/>
    <property type="match status" value="1"/>
</dbReference>
<feature type="region of interest" description="Disordered" evidence="3">
    <location>
        <begin position="34"/>
        <end position="470"/>
    </location>
</feature>
<dbReference type="Gene3D" id="1.10.510.10">
    <property type="entry name" value="Transferase(Phosphotransferase) domain 1"/>
    <property type="match status" value="1"/>
</dbReference>
<dbReference type="PANTHER" id="PTHR15398">
    <property type="entry name" value="BROMODOMAIN-CONTAINING PROTEIN 8"/>
    <property type="match status" value="1"/>
</dbReference>
<feature type="region of interest" description="Disordered" evidence="3">
    <location>
        <begin position="507"/>
        <end position="562"/>
    </location>
</feature>
<feature type="compositionally biased region" description="Low complexity" evidence="3">
    <location>
        <begin position="925"/>
        <end position="941"/>
    </location>
</feature>
<dbReference type="InterPro" id="IPR001487">
    <property type="entry name" value="Bromodomain"/>
</dbReference>
<feature type="compositionally biased region" description="Polar residues" evidence="3">
    <location>
        <begin position="267"/>
        <end position="279"/>
    </location>
</feature>
<feature type="domain" description="Protein kinase" evidence="4">
    <location>
        <begin position="1233"/>
        <end position="1532"/>
    </location>
</feature>
<dbReference type="InterPro" id="IPR011009">
    <property type="entry name" value="Kinase-like_dom_sf"/>
</dbReference>
<feature type="compositionally biased region" description="Low complexity" evidence="3">
    <location>
        <begin position="37"/>
        <end position="51"/>
    </location>
</feature>
<dbReference type="EMBL" id="JAAAIM010000038">
    <property type="protein sequence ID" value="KAG0297179.1"/>
    <property type="molecule type" value="Genomic_DNA"/>
</dbReference>
<feature type="domain" description="Bromo" evidence="5">
    <location>
        <begin position="605"/>
        <end position="685"/>
    </location>
</feature>
<sequence>MTGAHHGIRWQQDHAMRFTPDRFSDIQLVKIPGTTFPQPALPQQQSSAHSATLDAGHPDLNLQHPDRPVTLHTHIDQPTDKDIAHPFRRPLDASITLQQTPEVDRSHGDRSQQEMAHMQKSSPTKSSRPSSTNIPTPVPMKPLSGSSWHGSRPDPDNTPAAPKGSPLPNYISLRTKASHPLASTKPSPSKESPSPSVSPSPTPHLQQPSGFKIRIPRDLPNIPDIFRNPDSARSQSSASPSSKSSTPYSPASSPNPRPISADAEPVYQQTLTLATQPVDNSKRAHGEMLSGESAPTKNFPIFDQRHNAGKKLKAERIEPVPSVPVTPSPSVPKPVVPRASRSMSRSNSSQSLSSGAPPSPKKSPSKRNPVKHMVLPTDSQLPPIKLTLSADTAGPVVPDVVVKEESADVSMTTATPLKRHRNRSHTRSSSPAPSPAPTSIRLLTPMSINGRTSTGPSEPNRNESSSIPSSPKDAISFIPFVQPFINTAPSFLDQSSSLSVIEAASSSSSSTAASGNESSVPSASSNTDGSRPAQLQKNVPSVGSSSDVHVTNSPPPPPTSIADAIEQNIRTNETLQLVRLGMSILDRLLSNPVSKSFVNKVPLILTNYHAVIQRPMDLTTIEQNLWKAFVVQQQSLSQPMNPALLSTADHIAFTNGYSKQAEFEQDLWQIFKNAITFNPPNDNIYKQATQFQILYNGLLMAHRDGLLPIPRMPQELYHPSIVSLDDPGTLYLFRAQTFREMDRKLTDMATDLFANLHQPLIDVMNASEPMSPEKPRFARMYINKNRSLLSGCRDDPRARLAILSDLKVSKPFNDPAGGPNPIKMVHIKARVMLGKPIGERHDMITVGDLDCPSAWVVFAGIKTLDLDIDVPLRFEKRMLSRIRHDVSPFVDTKLAPEHERSFLEAIGVRHPAVHGGEPVPSAGTAASALPQPSSSQPVALSTQPPAPTPIHPTPSAATATTTATISSIADYVDPNSLPSLPSPILPSPTPPTPAEVVSPTSTPMPTLVKSTVTSVDPMVQIEKSGPQELKRSFEDSTSGSQENATDVQHVAKRRPTLITNELSNTTATAASVVATAQFDHKPAARHHATQPEHIIHQAPAPSSVPSQSVTVAPPTVAKSFDPSSAPVTIGQALETFSNSTASTAITESSLTPLLGTKTLMLTPKTMATSTPTSSLATPSTSGQDDDFEQGKMLTTSTGFTRALTDREEQMLRDIKVTAREKQVPYTSWNAIEPTLIADTAQGLFKRIYHVQGEEGLVIQNFKEMDAESFEQRVREVACLLKLRGLEGVGQIQSIIDDNEDHLVGLSMTKYAYTLKAYATNARRHPSPCQKLSLIRDMVAALSSIHGAGLAHRDLSEVNIMVDEDPLLKLEDNTPRPWVRVIDFGKSVFVEPEEVKRWSMKDHVSNEELALLPLVVLPPDHGYKLYRSILTLPRSKHDHTPLPPVDPRAEDVYSLGVLIWRTFSGKSPWNGAIEDDIKTIRYLISSDEQIKFQLEREVTGPRSRELLLRCLTAEANTRSTIHQLRDWLEQPEILAEILKEFETLGGGRKKVRKILD</sequence>
<feature type="compositionally biased region" description="Polar residues" evidence="3">
    <location>
        <begin position="446"/>
        <end position="469"/>
    </location>
</feature>
<keyword evidence="1 2" id="KW-0103">Bromodomain</keyword>
<feature type="compositionally biased region" description="Low complexity" evidence="3">
    <location>
        <begin position="229"/>
        <end position="254"/>
    </location>
</feature>
<keyword evidence="6" id="KW-0418">Kinase</keyword>
<evidence type="ECO:0000313" key="7">
    <source>
        <dbReference type="Proteomes" id="UP001194696"/>
    </source>
</evidence>
<feature type="compositionally biased region" description="Low complexity" evidence="3">
    <location>
        <begin position="120"/>
        <end position="132"/>
    </location>
</feature>
<evidence type="ECO:0000313" key="6">
    <source>
        <dbReference type="EMBL" id="KAG0297179.1"/>
    </source>
</evidence>
<feature type="region of interest" description="Disordered" evidence="3">
    <location>
        <begin position="1166"/>
        <end position="1190"/>
    </location>
</feature>
<feature type="compositionally biased region" description="Pro residues" evidence="3">
    <location>
        <begin position="321"/>
        <end position="335"/>
    </location>
</feature>
<reference evidence="6 7" key="1">
    <citation type="journal article" date="2020" name="Fungal Divers.">
        <title>Resolving the Mortierellaceae phylogeny through synthesis of multi-gene phylogenetics and phylogenomics.</title>
        <authorList>
            <person name="Vandepol N."/>
            <person name="Liber J."/>
            <person name="Desiro A."/>
            <person name="Na H."/>
            <person name="Kennedy M."/>
            <person name="Barry K."/>
            <person name="Grigoriev I.V."/>
            <person name="Miller A.N."/>
            <person name="O'Donnell K."/>
            <person name="Stajich J.E."/>
            <person name="Bonito G."/>
        </authorList>
    </citation>
    <scope>NUCLEOTIDE SEQUENCE [LARGE SCALE GENOMIC DNA]</scope>
    <source>
        <strain evidence="6 7">AD045</strain>
    </source>
</reference>
<dbReference type="PANTHER" id="PTHR15398:SF4">
    <property type="entry name" value="BROMODOMAIN-CONTAINING PROTEIN 8 ISOFORM X1"/>
    <property type="match status" value="1"/>
</dbReference>
<feature type="compositionally biased region" description="Low complexity" evidence="3">
    <location>
        <begin position="336"/>
        <end position="356"/>
    </location>
</feature>
<keyword evidence="6" id="KW-0675">Receptor</keyword>
<feature type="compositionally biased region" description="Polar residues" evidence="3">
    <location>
        <begin position="1035"/>
        <end position="1046"/>
    </location>
</feature>
<dbReference type="PROSITE" id="PS50011">
    <property type="entry name" value="PROTEIN_KINASE_DOM"/>
    <property type="match status" value="1"/>
</dbReference>
<dbReference type="Pfam" id="PF00439">
    <property type="entry name" value="Bromodomain"/>
    <property type="match status" value="1"/>
</dbReference>
<dbReference type="SMART" id="SM00220">
    <property type="entry name" value="S_TKc"/>
    <property type="match status" value="1"/>
</dbReference>
<feature type="region of interest" description="Disordered" evidence="3">
    <location>
        <begin position="1023"/>
        <end position="1056"/>
    </location>
</feature>
<evidence type="ECO:0000256" key="2">
    <source>
        <dbReference type="PROSITE-ProRule" id="PRU00035"/>
    </source>
</evidence>
<name>A0ABQ7KEM7_9FUNG</name>
<proteinExistence type="predicted"/>
<evidence type="ECO:0000256" key="1">
    <source>
        <dbReference type="ARBA" id="ARBA00023117"/>
    </source>
</evidence>
<keyword evidence="6" id="KW-0808">Transferase</keyword>
<dbReference type="SUPFAM" id="SSF47370">
    <property type="entry name" value="Bromodomain"/>
    <property type="match status" value="1"/>
</dbReference>
<feature type="compositionally biased region" description="Low complexity" evidence="3">
    <location>
        <begin position="183"/>
        <end position="195"/>
    </location>
</feature>
<dbReference type="CDD" id="cd04369">
    <property type="entry name" value="Bromodomain"/>
    <property type="match status" value="1"/>
</dbReference>
<protein>
    <submittedName>
        <fullName evidence="6">Receptor-interacting serine/threonine-protein kinase 1</fullName>
    </submittedName>
</protein>
<evidence type="ECO:0000256" key="3">
    <source>
        <dbReference type="SAM" id="MobiDB-lite"/>
    </source>
</evidence>
<feature type="compositionally biased region" description="Basic and acidic residues" evidence="3">
    <location>
        <begin position="64"/>
        <end position="91"/>
    </location>
</feature>
<dbReference type="GO" id="GO:0016301">
    <property type="term" value="F:kinase activity"/>
    <property type="evidence" value="ECO:0007669"/>
    <property type="project" value="UniProtKB-KW"/>
</dbReference>
<dbReference type="Proteomes" id="UP001194696">
    <property type="component" value="Unassembled WGS sequence"/>
</dbReference>
<evidence type="ECO:0000259" key="4">
    <source>
        <dbReference type="PROSITE" id="PS50011"/>
    </source>
</evidence>
<feature type="compositionally biased region" description="Basic and acidic residues" evidence="3">
    <location>
        <begin position="102"/>
        <end position="112"/>
    </location>
</feature>
<dbReference type="SMART" id="SM00297">
    <property type="entry name" value="BROMO"/>
    <property type="match status" value="1"/>
</dbReference>
<organism evidence="6 7">
    <name type="scientific">Linnemannia gamsii</name>
    <dbReference type="NCBI Taxonomy" id="64522"/>
    <lineage>
        <taxon>Eukaryota</taxon>
        <taxon>Fungi</taxon>
        <taxon>Fungi incertae sedis</taxon>
        <taxon>Mucoromycota</taxon>
        <taxon>Mortierellomycotina</taxon>
        <taxon>Mortierellomycetes</taxon>
        <taxon>Mortierellales</taxon>
        <taxon>Mortierellaceae</taxon>
        <taxon>Linnemannia</taxon>
    </lineage>
</organism>
<feature type="compositionally biased region" description="Low complexity" evidence="3">
    <location>
        <begin position="507"/>
        <end position="519"/>
    </location>
</feature>
<feature type="compositionally biased region" description="Polar residues" evidence="3">
    <location>
        <begin position="520"/>
        <end position="552"/>
    </location>
</feature>
<dbReference type="InterPro" id="IPR036427">
    <property type="entry name" value="Bromodomain-like_sf"/>
</dbReference>
<accession>A0ABQ7KEM7</accession>